<keyword evidence="6 9" id="KW-0067">ATP-binding</keyword>
<dbReference type="PATRIC" id="fig|1618490.4.peg.848"/>
<keyword evidence="5 9" id="KW-0862">Zinc</keyword>
<dbReference type="Proteomes" id="UP000034406">
    <property type="component" value="Unassembled WGS sequence"/>
</dbReference>
<dbReference type="AlphaFoldDB" id="A0A0G0JYR3"/>
<dbReference type="PRINTS" id="PR00983">
    <property type="entry name" value="TRNASYNTHCYS"/>
</dbReference>
<evidence type="ECO:0000256" key="7">
    <source>
        <dbReference type="ARBA" id="ARBA00022917"/>
    </source>
</evidence>
<dbReference type="InterPro" id="IPR056411">
    <property type="entry name" value="CysS_C"/>
</dbReference>
<dbReference type="HAMAP" id="MF_00041">
    <property type="entry name" value="Cys_tRNA_synth"/>
    <property type="match status" value="1"/>
</dbReference>
<dbReference type="Gene3D" id="1.20.120.1910">
    <property type="entry name" value="Cysteine-tRNA ligase, C-terminal anti-codon recognition domain"/>
    <property type="match status" value="1"/>
</dbReference>
<feature type="short sequence motif" description="'KMSKS' region" evidence="9">
    <location>
        <begin position="291"/>
        <end position="295"/>
    </location>
</feature>
<dbReference type="GO" id="GO:0006423">
    <property type="term" value="P:cysteinyl-tRNA aminoacylation"/>
    <property type="evidence" value="ECO:0007669"/>
    <property type="project" value="UniProtKB-UniRule"/>
</dbReference>
<keyword evidence="3 9" id="KW-0479">Metal-binding</keyword>
<dbReference type="SUPFAM" id="SSF47323">
    <property type="entry name" value="Anticodon-binding domain of a subclass of class I aminoacyl-tRNA synthetases"/>
    <property type="match status" value="1"/>
</dbReference>
<feature type="binding site" evidence="9">
    <location>
        <position position="40"/>
    </location>
    <ligand>
        <name>Zn(2+)</name>
        <dbReference type="ChEBI" id="CHEBI:29105"/>
    </ligand>
</feature>
<evidence type="ECO:0000256" key="2">
    <source>
        <dbReference type="ARBA" id="ARBA00022598"/>
    </source>
</evidence>
<reference evidence="12 13" key="1">
    <citation type="journal article" date="2015" name="Nature">
        <title>rRNA introns, odd ribosomes, and small enigmatic genomes across a large radiation of phyla.</title>
        <authorList>
            <person name="Brown C.T."/>
            <person name="Hug L.A."/>
            <person name="Thomas B.C."/>
            <person name="Sharon I."/>
            <person name="Castelle C.J."/>
            <person name="Singh A."/>
            <person name="Wilkins M.J."/>
            <person name="Williams K.H."/>
            <person name="Banfield J.F."/>
        </authorList>
    </citation>
    <scope>NUCLEOTIDE SEQUENCE [LARGE SCALE GENOMIC DNA]</scope>
</reference>
<evidence type="ECO:0000256" key="1">
    <source>
        <dbReference type="ARBA" id="ARBA00011245"/>
    </source>
</evidence>
<proteinExistence type="inferred from homology"/>
<evidence type="ECO:0000256" key="3">
    <source>
        <dbReference type="ARBA" id="ARBA00022723"/>
    </source>
</evidence>
<evidence type="ECO:0000256" key="8">
    <source>
        <dbReference type="ARBA" id="ARBA00023146"/>
    </source>
</evidence>
<gene>
    <name evidence="9" type="primary">cysS</name>
    <name evidence="12" type="ORF">US90_C0025G0014</name>
</gene>
<organism evidence="12 13">
    <name type="scientific">Candidatus Shapirobacteria bacterium GW2011_GWE2_38_30</name>
    <dbReference type="NCBI Taxonomy" id="1618490"/>
    <lineage>
        <taxon>Bacteria</taxon>
        <taxon>Candidatus Shapironibacteriota</taxon>
    </lineage>
</organism>
<keyword evidence="4 9" id="KW-0547">Nucleotide-binding</keyword>
<evidence type="ECO:0000259" key="11">
    <source>
        <dbReference type="Pfam" id="PF23493"/>
    </source>
</evidence>
<evidence type="ECO:0000256" key="6">
    <source>
        <dbReference type="ARBA" id="ARBA00022840"/>
    </source>
</evidence>
<evidence type="ECO:0000313" key="13">
    <source>
        <dbReference type="Proteomes" id="UP000034406"/>
    </source>
</evidence>
<sequence>MTKGLDQKIYFYNTVTRKKEEFKPIFAKPNGTGEVGIYSCGPTVYWDQHVGNMYAFLFDDILSRTLRYFGYKVKWVMNITDVGHLTDDADAGEDKMEKGAKRENLSVWEVALKYEKQFKESLKLLNIEMPEVMPKATDHISEQIELIKKIEKNGFVYQTSDGVYFDTSMFEGYADFANLDLEKIREGARVEVNTEKRNPSDFALWKFSPKDGPKRQMEWESPWGVGFPGWHIECSAMSIKYLGDRFDIHTGGEDHIPVHHTNEIAQGFGGLGQMTANYWMHNAFITLKGGKMSKSDGKIITIQELVAMGFDPLDYRFLVLGSHYKKGIDFSIEAMERARNSRNKLVEAVKRWEKIGKNGKINKDVISDFKQKLANDLAMPEVMAVVWGLVKSDLLEEDKYVTILEMDKVLGLNLKSRSKELDEKIPDEILKLAKDRQIARENSDWVESDRIRDFLKKKGFVVEDFKEGGYTVKKNKLL</sequence>
<accession>A0A0G0JYR3</accession>
<feature type="binding site" evidence="9">
    <location>
        <position position="294"/>
    </location>
    <ligand>
        <name>ATP</name>
        <dbReference type="ChEBI" id="CHEBI:30616"/>
    </ligand>
</feature>
<dbReference type="GO" id="GO:0005829">
    <property type="term" value="C:cytosol"/>
    <property type="evidence" value="ECO:0007669"/>
    <property type="project" value="TreeGrafter"/>
</dbReference>
<dbReference type="CDD" id="cd00672">
    <property type="entry name" value="CysRS_core"/>
    <property type="match status" value="1"/>
</dbReference>
<evidence type="ECO:0000256" key="9">
    <source>
        <dbReference type="HAMAP-Rule" id="MF_00041"/>
    </source>
</evidence>
<feature type="domain" description="tRNA synthetases class I catalytic" evidence="10">
    <location>
        <begin position="29"/>
        <end position="339"/>
    </location>
</feature>
<dbReference type="Gene3D" id="3.40.50.620">
    <property type="entry name" value="HUPs"/>
    <property type="match status" value="1"/>
</dbReference>
<dbReference type="EMBL" id="LBUT01000025">
    <property type="protein sequence ID" value="KKQ68325.1"/>
    <property type="molecule type" value="Genomic_DNA"/>
</dbReference>
<dbReference type="PANTHER" id="PTHR10890:SF3">
    <property type="entry name" value="CYSTEINE--TRNA LIGASE, CYTOPLASMIC"/>
    <property type="match status" value="1"/>
</dbReference>
<dbReference type="Pfam" id="PF01406">
    <property type="entry name" value="tRNA-synt_1e"/>
    <property type="match status" value="1"/>
</dbReference>
<comment type="similarity">
    <text evidence="9">Belongs to the class-I aminoacyl-tRNA synthetase family.</text>
</comment>
<name>A0A0G0JYR3_9BACT</name>
<evidence type="ECO:0000259" key="10">
    <source>
        <dbReference type="Pfam" id="PF01406"/>
    </source>
</evidence>
<comment type="cofactor">
    <cofactor evidence="9">
        <name>Zn(2+)</name>
        <dbReference type="ChEBI" id="CHEBI:29105"/>
    </cofactor>
    <text evidence="9">Binds 1 zinc ion per subunit.</text>
</comment>
<keyword evidence="9" id="KW-0963">Cytoplasm</keyword>
<dbReference type="STRING" id="1618490.US90_C0025G0014"/>
<feature type="domain" description="Cysteinyl-tRNA ligase anticodon binding" evidence="11">
    <location>
        <begin position="424"/>
        <end position="466"/>
    </location>
</feature>
<dbReference type="Pfam" id="PF23493">
    <property type="entry name" value="CysS_C"/>
    <property type="match status" value="1"/>
</dbReference>
<dbReference type="GO" id="GO:0005524">
    <property type="term" value="F:ATP binding"/>
    <property type="evidence" value="ECO:0007669"/>
    <property type="project" value="UniProtKB-UniRule"/>
</dbReference>
<dbReference type="InterPro" id="IPR015803">
    <property type="entry name" value="Cys-tRNA-ligase"/>
</dbReference>
<protein>
    <recommendedName>
        <fullName evidence="9">Cysteine--tRNA ligase</fullName>
        <ecNumber evidence="9">6.1.1.16</ecNumber>
    </recommendedName>
    <alternativeName>
        <fullName evidence="9">Cysteinyl-tRNA synthetase</fullName>
        <shortName evidence="9">CysRS</shortName>
    </alternativeName>
</protein>
<feature type="short sequence motif" description="'HIGH' region" evidence="9">
    <location>
        <begin position="42"/>
        <end position="52"/>
    </location>
</feature>
<dbReference type="SUPFAM" id="SSF52374">
    <property type="entry name" value="Nucleotidylyl transferase"/>
    <property type="match status" value="1"/>
</dbReference>
<evidence type="ECO:0000256" key="5">
    <source>
        <dbReference type="ARBA" id="ARBA00022833"/>
    </source>
</evidence>
<dbReference type="InterPro" id="IPR014729">
    <property type="entry name" value="Rossmann-like_a/b/a_fold"/>
</dbReference>
<dbReference type="InterPro" id="IPR032678">
    <property type="entry name" value="tRNA-synt_1_cat_dom"/>
</dbReference>
<dbReference type="GO" id="GO:0004817">
    <property type="term" value="F:cysteine-tRNA ligase activity"/>
    <property type="evidence" value="ECO:0007669"/>
    <property type="project" value="UniProtKB-UniRule"/>
</dbReference>
<comment type="subcellular location">
    <subcellularLocation>
        <location evidence="9">Cytoplasm</location>
    </subcellularLocation>
</comment>
<comment type="catalytic activity">
    <reaction evidence="9">
        <text>tRNA(Cys) + L-cysteine + ATP = L-cysteinyl-tRNA(Cys) + AMP + diphosphate</text>
        <dbReference type="Rhea" id="RHEA:17773"/>
        <dbReference type="Rhea" id="RHEA-COMP:9661"/>
        <dbReference type="Rhea" id="RHEA-COMP:9679"/>
        <dbReference type="ChEBI" id="CHEBI:30616"/>
        <dbReference type="ChEBI" id="CHEBI:33019"/>
        <dbReference type="ChEBI" id="CHEBI:35235"/>
        <dbReference type="ChEBI" id="CHEBI:78442"/>
        <dbReference type="ChEBI" id="CHEBI:78517"/>
        <dbReference type="ChEBI" id="CHEBI:456215"/>
        <dbReference type="EC" id="6.1.1.16"/>
    </reaction>
</comment>
<feature type="binding site" evidence="9">
    <location>
        <position position="234"/>
    </location>
    <ligand>
        <name>Zn(2+)</name>
        <dbReference type="ChEBI" id="CHEBI:29105"/>
    </ligand>
</feature>
<keyword evidence="2 9" id="KW-0436">Ligase</keyword>
<dbReference type="InterPro" id="IPR009080">
    <property type="entry name" value="tRNAsynth_Ia_anticodon-bd"/>
</dbReference>
<feature type="binding site" evidence="9">
    <location>
        <position position="259"/>
    </location>
    <ligand>
        <name>Zn(2+)</name>
        <dbReference type="ChEBI" id="CHEBI:29105"/>
    </ligand>
</feature>
<feature type="binding site" evidence="9">
    <location>
        <position position="263"/>
    </location>
    <ligand>
        <name>Zn(2+)</name>
        <dbReference type="ChEBI" id="CHEBI:29105"/>
    </ligand>
</feature>
<keyword evidence="8 9" id="KW-0030">Aminoacyl-tRNA synthetase</keyword>
<dbReference type="InterPro" id="IPR024909">
    <property type="entry name" value="Cys-tRNA/MSH_ligase"/>
</dbReference>
<evidence type="ECO:0000313" key="12">
    <source>
        <dbReference type="EMBL" id="KKQ68325.1"/>
    </source>
</evidence>
<comment type="subunit">
    <text evidence="1 9">Monomer.</text>
</comment>
<dbReference type="GO" id="GO:0008270">
    <property type="term" value="F:zinc ion binding"/>
    <property type="evidence" value="ECO:0007669"/>
    <property type="project" value="UniProtKB-UniRule"/>
</dbReference>
<dbReference type="PANTHER" id="PTHR10890">
    <property type="entry name" value="CYSTEINYL-TRNA SYNTHETASE"/>
    <property type="match status" value="1"/>
</dbReference>
<comment type="caution">
    <text evidence="12">The sequence shown here is derived from an EMBL/GenBank/DDBJ whole genome shotgun (WGS) entry which is preliminary data.</text>
</comment>
<dbReference type="EC" id="6.1.1.16" evidence="9"/>
<dbReference type="NCBIfam" id="TIGR00435">
    <property type="entry name" value="cysS"/>
    <property type="match status" value="1"/>
</dbReference>
<evidence type="ECO:0000256" key="4">
    <source>
        <dbReference type="ARBA" id="ARBA00022741"/>
    </source>
</evidence>
<keyword evidence="7 9" id="KW-0648">Protein biosynthesis</keyword>